<dbReference type="RefSeq" id="WP_085582899.1">
    <property type="nucleotide sequence ID" value="NZ_JFKA01000004.1"/>
</dbReference>
<keyword evidence="2" id="KW-0238">DNA-binding</keyword>
<reference evidence="5 6" key="1">
    <citation type="submission" date="2014-03" db="EMBL/GenBank/DDBJ databases">
        <title>The draft genome sequence of Thalassospira mesophila JCM 18969.</title>
        <authorList>
            <person name="Lai Q."/>
            <person name="Shao Z."/>
        </authorList>
    </citation>
    <scope>NUCLEOTIDE SEQUENCE [LARGE SCALE GENOMIC DNA]</scope>
    <source>
        <strain evidence="5 6">JCM 18969</strain>
    </source>
</reference>
<feature type="domain" description="HTH gntR-type" evidence="4">
    <location>
        <begin position="7"/>
        <end position="74"/>
    </location>
</feature>
<keyword evidence="1" id="KW-0805">Transcription regulation</keyword>
<keyword evidence="6" id="KW-1185">Reference proteome</keyword>
<dbReference type="InterPro" id="IPR011711">
    <property type="entry name" value="GntR_C"/>
</dbReference>
<evidence type="ECO:0000313" key="5">
    <source>
        <dbReference type="EMBL" id="OSQ38592.1"/>
    </source>
</evidence>
<dbReference type="EMBL" id="JFKA01000004">
    <property type="protein sequence ID" value="OSQ38592.1"/>
    <property type="molecule type" value="Genomic_DNA"/>
</dbReference>
<dbReference type="Gene3D" id="1.10.10.10">
    <property type="entry name" value="Winged helix-like DNA-binding domain superfamily/Winged helix DNA-binding domain"/>
    <property type="match status" value="1"/>
</dbReference>
<dbReference type="PRINTS" id="PR00035">
    <property type="entry name" value="HTHGNTR"/>
</dbReference>
<dbReference type="PANTHER" id="PTHR43537:SF24">
    <property type="entry name" value="GLUCONATE OPERON TRANSCRIPTIONAL REPRESSOR"/>
    <property type="match status" value="1"/>
</dbReference>
<dbReference type="Pfam" id="PF07729">
    <property type="entry name" value="FCD"/>
    <property type="match status" value="1"/>
</dbReference>
<dbReference type="Proteomes" id="UP000193391">
    <property type="component" value="Unassembled WGS sequence"/>
</dbReference>
<dbReference type="InterPro" id="IPR036390">
    <property type="entry name" value="WH_DNA-bd_sf"/>
</dbReference>
<organism evidence="5 6">
    <name type="scientific">Thalassospira mesophila</name>
    <dbReference type="NCBI Taxonomy" id="1293891"/>
    <lineage>
        <taxon>Bacteria</taxon>
        <taxon>Pseudomonadati</taxon>
        <taxon>Pseudomonadota</taxon>
        <taxon>Alphaproteobacteria</taxon>
        <taxon>Rhodospirillales</taxon>
        <taxon>Thalassospiraceae</taxon>
        <taxon>Thalassospira</taxon>
    </lineage>
</organism>
<evidence type="ECO:0000256" key="1">
    <source>
        <dbReference type="ARBA" id="ARBA00023015"/>
    </source>
</evidence>
<evidence type="ECO:0000256" key="2">
    <source>
        <dbReference type="ARBA" id="ARBA00023125"/>
    </source>
</evidence>
<evidence type="ECO:0000256" key="3">
    <source>
        <dbReference type="ARBA" id="ARBA00023163"/>
    </source>
</evidence>
<dbReference type="OrthoDB" id="9812290at2"/>
<gene>
    <name evidence="5" type="ORF">TMES_11945</name>
</gene>
<dbReference type="CDD" id="cd07377">
    <property type="entry name" value="WHTH_GntR"/>
    <property type="match status" value="1"/>
</dbReference>
<dbReference type="Gene3D" id="1.20.120.530">
    <property type="entry name" value="GntR ligand-binding domain-like"/>
    <property type="match status" value="1"/>
</dbReference>
<dbReference type="InterPro" id="IPR036388">
    <property type="entry name" value="WH-like_DNA-bd_sf"/>
</dbReference>
<dbReference type="InterPro" id="IPR008920">
    <property type="entry name" value="TF_FadR/GntR_C"/>
</dbReference>
<dbReference type="SUPFAM" id="SSF46785">
    <property type="entry name" value="Winged helix' DNA-binding domain"/>
    <property type="match status" value="1"/>
</dbReference>
<evidence type="ECO:0000259" key="4">
    <source>
        <dbReference type="PROSITE" id="PS50949"/>
    </source>
</evidence>
<dbReference type="PANTHER" id="PTHR43537">
    <property type="entry name" value="TRANSCRIPTIONAL REGULATOR, GNTR FAMILY"/>
    <property type="match status" value="1"/>
</dbReference>
<accession>A0A1Y2L0S7</accession>
<name>A0A1Y2L0S7_9PROT</name>
<dbReference type="SMART" id="SM00345">
    <property type="entry name" value="HTH_GNTR"/>
    <property type="match status" value="1"/>
</dbReference>
<dbReference type="SUPFAM" id="SSF48008">
    <property type="entry name" value="GntR ligand-binding domain-like"/>
    <property type="match status" value="1"/>
</dbReference>
<protein>
    <submittedName>
        <fullName evidence="5">GntR family transcriptional regulator</fullName>
    </submittedName>
</protein>
<dbReference type="Pfam" id="PF00392">
    <property type="entry name" value="GntR"/>
    <property type="match status" value="1"/>
</dbReference>
<dbReference type="AlphaFoldDB" id="A0A1Y2L0S7"/>
<dbReference type="GO" id="GO:0003677">
    <property type="term" value="F:DNA binding"/>
    <property type="evidence" value="ECO:0007669"/>
    <property type="project" value="UniProtKB-KW"/>
</dbReference>
<sequence>MPAQNNAPAVQHVCQIITQAVRDGRLAPGQRLTEAEFTQKLAVSRPTVREAFRQLCSDGLLISEPHRGVSVRQLTRRELDDLFIIRATLEALAVRLAAPALHSAPERLIAIQTALDKAENAGDLGEMSRHNIAFHQLFADVSGNTMLLEMLHRLANSVYWLQFRVLVADDKVLHSNAQHQEITAAILAGNGNLAASIMANHVDQSRLLVQSLDDFYFAPAR</sequence>
<dbReference type="STRING" id="1293891.TMES_11945"/>
<dbReference type="InterPro" id="IPR000524">
    <property type="entry name" value="Tscrpt_reg_HTH_GntR"/>
</dbReference>
<dbReference type="SMART" id="SM00895">
    <property type="entry name" value="FCD"/>
    <property type="match status" value="1"/>
</dbReference>
<keyword evidence="3" id="KW-0804">Transcription</keyword>
<proteinExistence type="predicted"/>
<dbReference type="GO" id="GO:0003700">
    <property type="term" value="F:DNA-binding transcription factor activity"/>
    <property type="evidence" value="ECO:0007669"/>
    <property type="project" value="InterPro"/>
</dbReference>
<dbReference type="PROSITE" id="PS50949">
    <property type="entry name" value="HTH_GNTR"/>
    <property type="match status" value="1"/>
</dbReference>
<evidence type="ECO:0000313" key="6">
    <source>
        <dbReference type="Proteomes" id="UP000193391"/>
    </source>
</evidence>
<comment type="caution">
    <text evidence="5">The sequence shown here is derived from an EMBL/GenBank/DDBJ whole genome shotgun (WGS) entry which is preliminary data.</text>
</comment>